<dbReference type="SUPFAM" id="SSF55781">
    <property type="entry name" value="GAF domain-like"/>
    <property type="match status" value="1"/>
</dbReference>
<organism evidence="10 11">
    <name type="scientific">Methylomonas albis</name>
    <dbReference type="NCBI Taxonomy" id="1854563"/>
    <lineage>
        <taxon>Bacteria</taxon>
        <taxon>Pseudomonadati</taxon>
        <taxon>Pseudomonadota</taxon>
        <taxon>Gammaproteobacteria</taxon>
        <taxon>Methylococcales</taxon>
        <taxon>Methylococcaceae</taxon>
        <taxon>Methylomonas</taxon>
    </lineage>
</organism>
<dbReference type="SMART" id="SM00267">
    <property type="entry name" value="GGDEF"/>
    <property type="match status" value="1"/>
</dbReference>
<dbReference type="CDD" id="cd00130">
    <property type="entry name" value="PAS"/>
    <property type="match status" value="1"/>
</dbReference>
<dbReference type="SUPFAM" id="SSF141868">
    <property type="entry name" value="EAL domain-like"/>
    <property type="match status" value="1"/>
</dbReference>
<dbReference type="Gene3D" id="3.40.50.2300">
    <property type="match status" value="1"/>
</dbReference>
<dbReference type="Gene3D" id="3.20.20.450">
    <property type="entry name" value="EAL domain"/>
    <property type="match status" value="1"/>
</dbReference>
<evidence type="ECO:0000259" key="5">
    <source>
        <dbReference type="PROSITE" id="PS50110"/>
    </source>
</evidence>
<dbReference type="InterPro" id="IPR035919">
    <property type="entry name" value="EAL_sf"/>
</dbReference>
<dbReference type="Pfam" id="PF00990">
    <property type="entry name" value="GGDEF"/>
    <property type="match status" value="1"/>
</dbReference>
<evidence type="ECO:0000259" key="8">
    <source>
        <dbReference type="PROSITE" id="PS50883"/>
    </source>
</evidence>
<keyword evidence="11" id="KW-1185">Reference proteome</keyword>
<keyword evidence="3" id="KW-0597">Phosphoprotein</keyword>
<comment type="caution">
    <text evidence="10">The sequence shown here is derived from an EMBL/GenBank/DDBJ whole genome shotgun (WGS) entry which is preliminary data.</text>
</comment>
<accession>A0ABR9D7L9</accession>
<dbReference type="InterPro" id="IPR029016">
    <property type="entry name" value="GAF-like_dom_sf"/>
</dbReference>
<dbReference type="SUPFAM" id="SSF52172">
    <property type="entry name" value="CheY-like"/>
    <property type="match status" value="1"/>
</dbReference>
<feature type="modified residue" description="4-aspartylphosphate" evidence="3">
    <location>
        <position position="60"/>
    </location>
</feature>
<dbReference type="InterPro" id="IPR003018">
    <property type="entry name" value="GAF"/>
</dbReference>
<dbReference type="SUPFAM" id="SSF55073">
    <property type="entry name" value="Nucleotide cyclase"/>
    <property type="match status" value="1"/>
</dbReference>
<dbReference type="PROSITE" id="PS50110">
    <property type="entry name" value="RESPONSE_REGULATORY"/>
    <property type="match status" value="1"/>
</dbReference>
<feature type="domain" description="GGDEF" evidence="9">
    <location>
        <begin position="504"/>
        <end position="642"/>
    </location>
</feature>
<evidence type="ECO:0000256" key="2">
    <source>
        <dbReference type="ARBA" id="ARBA00022777"/>
    </source>
</evidence>
<dbReference type="CDD" id="cd19920">
    <property type="entry name" value="REC_PA4781-like"/>
    <property type="match status" value="1"/>
</dbReference>
<keyword evidence="1" id="KW-0808">Transferase</keyword>
<dbReference type="SMART" id="SM00052">
    <property type="entry name" value="EAL"/>
    <property type="match status" value="1"/>
</dbReference>
<feature type="domain" description="Response regulatory" evidence="5">
    <location>
        <begin position="11"/>
        <end position="127"/>
    </location>
</feature>
<dbReference type="InterPro" id="IPR043128">
    <property type="entry name" value="Rev_trsase/Diguanyl_cyclase"/>
</dbReference>
<dbReference type="EMBL" id="JACXSS010000001">
    <property type="protein sequence ID" value="MBD9357907.1"/>
    <property type="molecule type" value="Genomic_DNA"/>
</dbReference>
<dbReference type="PROSITE" id="PS50112">
    <property type="entry name" value="PAS"/>
    <property type="match status" value="1"/>
</dbReference>
<gene>
    <name evidence="10" type="ORF">IE877_18875</name>
</gene>
<feature type="domain" description="EAL" evidence="8">
    <location>
        <begin position="651"/>
        <end position="905"/>
    </location>
</feature>
<dbReference type="NCBIfam" id="TIGR00229">
    <property type="entry name" value="sensory_box"/>
    <property type="match status" value="1"/>
</dbReference>
<dbReference type="SUPFAM" id="SSF55785">
    <property type="entry name" value="PYP-like sensor domain (PAS domain)"/>
    <property type="match status" value="1"/>
</dbReference>
<dbReference type="InterPro" id="IPR000014">
    <property type="entry name" value="PAS"/>
</dbReference>
<dbReference type="PROSITE" id="PS50887">
    <property type="entry name" value="GGDEF"/>
    <property type="match status" value="1"/>
</dbReference>
<dbReference type="Pfam" id="PF00072">
    <property type="entry name" value="Response_reg"/>
    <property type="match status" value="1"/>
</dbReference>
<dbReference type="Pfam" id="PF13185">
    <property type="entry name" value="GAF_2"/>
    <property type="match status" value="1"/>
</dbReference>
<dbReference type="InterPro" id="IPR000160">
    <property type="entry name" value="GGDEF_dom"/>
</dbReference>
<dbReference type="InterPro" id="IPR011006">
    <property type="entry name" value="CheY-like_superfamily"/>
</dbReference>
<dbReference type="InterPro" id="IPR001633">
    <property type="entry name" value="EAL_dom"/>
</dbReference>
<dbReference type="NCBIfam" id="TIGR00254">
    <property type="entry name" value="GGDEF"/>
    <property type="match status" value="1"/>
</dbReference>
<evidence type="ECO:0000313" key="11">
    <source>
        <dbReference type="Proteomes" id="UP000652176"/>
    </source>
</evidence>
<proteinExistence type="predicted"/>
<dbReference type="Pfam" id="PF00563">
    <property type="entry name" value="EAL"/>
    <property type="match status" value="1"/>
</dbReference>
<dbReference type="PROSITE" id="PS50883">
    <property type="entry name" value="EAL"/>
    <property type="match status" value="1"/>
</dbReference>
<evidence type="ECO:0000256" key="3">
    <source>
        <dbReference type="PROSITE-ProRule" id="PRU00169"/>
    </source>
</evidence>
<dbReference type="SMART" id="SM00448">
    <property type="entry name" value="REC"/>
    <property type="match status" value="1"/>
</dbReference>
<dbReference type="SMART" id="SM00091">
    <property type="entry name" value="PAS"/>
    <property type="match status" value="1"/>
</dbReference>
<dbReference type="InterPro" id="IPR013656">
    <property type="entry name" value="PAS_4"/>
</dbReference>
<protein>
    <submittedName>
        <fullName evidence="10">EAL domain-containing protein</fullName>
    </submittedName>
</protein>
<evidence type="ECO:0000259" key="6">
    <source>
        <dbReference type="PROSITE" id="PS50112"/>
    </source>
</evidence>
<keyword evidence="4" id="KW-0175">Coiled coil</keyword>
<dbReference type="Gene3D" id="3.30.450.40">
    <property type="match status" value="1"/>
</dbReference>
<dbReference type="InterPro" id="IPR029787">
    <property type="entry name" value="Nucleotide_cyclase"/>
</dbReference>
<dbReference type="CDD" id="cd01948">
    <property type="entry name" value="EAL"/>
    <property type="match status" value="1"/>
</dbReference>
<dbReference type="PROSITE" id="PS50113">
    <property type="entry name" value="PAC"/>
    <property type="match status" value="1"/>
</dbReference>
<feature type="coiled-coil region" evidence="4">
    <location>
        <begin position="129"/>
        <end position="156"/>
    </location>
</feature>
<dbReference type="InterPro" id="IPR052155">
    <property type="entry name" value="Biofilm_reg_signaling"/>
</dbReference>
<dbReference type="Gene3D" id="3.30.70.270">
    <property type="match status" value="1"/>
</dbReference>
<keyword evidence="2" id="KW-0418">Kinase</keyword>
<dbReference type="CDD" id="cd01949">
    <property type="entry name" value="GGDEF"/>
    <property type="match status" value="1"/>
</dbReference>
<dbReference type="InterPro" id="IPR001789">
    <property type="entry name" value="Sig_transdc_resp-reg_receiver"/>
</dbReference>
<evidence type="ECO:0000256" key="4">
    <source>
        <dbReference type="SAM" id="Coils"/>
    </source>
</evidence>
<dbReference type="Proteomes" id="UP000652176">
    <property type="component" value="Unassembled WGS sequence"/>
</dbReference>
<reference evidence="10 11" key="1">
    <citation type="submission" date="2020-09" db="EMBL/GenBank/DDBJ databases">
        <title>Methylomonas albis sp. nov. and Methylomonas fluvii sp. nov.: Two cold-adapted methanotrophs from the River Elbe and an amended description of Methylovulum psychrotolerans strain Eb1.</title>
        <authorList>
            <person name="Bussmann I.K."/>
            <person name="Klings K.-W."/>
            <person name="Warnstedt J."/>
            <person name="Hoppert M."/>
            <person name="Saborowski A."/>
            <person name="Horn F."/>
            <person name="Liebner S."/>
        </authorList>
    </citation>
    <scope>NUCLEOTIDE SEQUENCE [LARGE SCALE GENOMIC DNA]</scope>
    <source>
        <strain evidence="10 11">EbA</strain>
    </source>
</reference>
<dbReference type="InterPro" id="IPR000700">
    <property type="entry name" value="PAS-assoc_C"/>
</dbReference>
<dbReference type="InterPro" id="IPR035965">
    <property type="entry name" value="PAS-like_dom_sf"/>
</dbReference>
<sequence>MKTIMTNRKSNILVVDDTPASLKLLSDLLKAEGYEVRSAINGELAIESAIRNPPELMLLDILMPVMGGFEVCRRLKAHPATCQVPVIFVSALSETDEKVQGFALGAVDFVTKPYQRDELLARVRTHLEIVNLRDHLEELVEERNSELRKSQEMLQASLQDSMLANTHLRTLVQTIPDLIWLKDPDGVYLACNRQFERLYGALEADIIGKTDYDFVTQELADFFRRNDHRAASANKVCANEEWLSFADNGYRGLFETLKSPMLDQNGKLIGVLGIARDISERKLAEAKIQRHMHLYAALSQGNKIIAHCTDEAELFLRICRAAVELGGMKMAWIGLIDAAQAKIRPVASFGKGAEILERLEISLDPDSPFGNSPTSMAIRQESPVWCQDFMNDPFTAPWREEGARAGWAASASLPLRRNGVVTGAFILYADEINAFDDAARDLLIEMSMDINLALDNFSRALAQKQAEAEIERLAFYDPLTNLPNRRLLYDRLKQAIANNARSGNHVAALFIDLDNFKTLNDTRGHTIGDLLLIEVACRLETCLREGDTVARLGGDEFVVILNGLDEDPTHAASQAKTVGNKILSTASQPYQLSGYQHHCSASMGIGLFRHAETTTEEILKCIDTALYQAKRGGRNSLSFYDPAMQATLEIRAALENDLRQALEENQFQLYYQMQVNQIGQILGAEVLIRWLHPQRGLVSPLEFIELAEETGQILPIGKWVIETACAQLKTWENQHRFANLQLAVNVSAPQFHQNDFVEHIRHTLQHYRLNPERLKLELTESLVLDDIEDTITKMQQLREIGVRFSMDDFGTGYSSLYYLTKLPIDQLKIDQSFVQNIGITQNDGVIVQTIIGMANNLGIESLAEGVETEEQRAFLEQHGCNFYQGYLFSRPLPLNQFEERFIAANTEQSAASHVSTGIN</sequence>
<dbReference type="PANTHER" id="PTHR44757:SF2">
    <property type="entry name" value="BIOFILM ARCHITECTURE MAINTENANCE PROTEIN MBAA"/>
    <property type="match status" value="1"/>
</dbReference>
<dbReference type="Gene3D" id="3.30.450.20">
    <property type="entry name" value="PAS domain"/>
    <property type="match status" value="1"/>
</dbReference>
<name>A0ABR9D7L9_9GAMM</name>
<evidence type="ECO:0000259" key="9">
    <source>
        <dbReference type="PROSITE" id="PS50887"/>
    </source>
</evidence>
<feature type="domain" description="PAS" evidence="6">
    <location>
        <begin position="164"/>
        <end position="234"/>
    </location>
</feature>
<evidence type="ECO:0000256" key="1">
    <source>
        <dbReference type="ARBA" id="ARBA00022679"/>
    </source>
</evidence>
<evidence type="ECO:0000259" key="7">
    <source>
        <dbReference type="PROSITE" id="PS50113"/>
    </source>
</evidence>
<dbReference type="Pfam" id="PF08448">
    <property type="entry name" value="PAS_4"/>
    <property type="match status" value="1"/>
</dbReference>
<evidence type="ECO:0000313" key="10">
    <source>
        <dbReference type="EMBL" id="MBD9357907.1"/>
    </source>
</evidence>
<dbReference type="PANTHER" id="PTHR44757">
    <property type="entry name" value="DIGUANYLATE CYCLASE DGCP"/>
    <property type="match status" value="1"/>
</dbReference>
<feature type="domain" description="PAC" evidence="7">
    <location>
        <begin position="238"/>
        <end position="290"/>
    </location>
</feature>